<dbReference type="RefSeq" id="WP_184581183.1">
    <property type="nucleotide sequence ID" value="NZ_JACHJT010000001.1"/>
</dbReference>
<proteinExistence type="predicted"/>
<organism evidence="1 2">
    <name type="scientific">Lipingzhangella halophila</name>
    <dbReference type="NCBI Taxonomy" id="1783352"/>
    <lineage>
        <taxon>Bacteria</taxon>
        <taxon>Bacillati</taxon>
        <taxon>Actinomycetota</taxon>
        <taxon>Actinomycetes</taxon>
        <taxon>Streptosporangiales</taxon>
        <taxon>Nocardiopsidaceae</taxon>
        <taxon>Lipingzhangella</taxon>
    </lineage>
</organism>
<comment type="caution">
    <text evidence="1">The sequence shown here is derived from an EMBL/GenBank/DDBJ whole genome shotgun (WGS) entry which is preliminary data.</text>
</comment>
<accession>A0A7W7W4H7</accession>
<keyword evidence="2" id="KW-1185">Reference proteome</keyword>
<dbReference type="Proteomes" id="UP000523007">
    <property type="component" value="Unassembled WGS sequence"/>
</dbReference>
<evidence type="ECO:0000313" key="2">
    <source>
        <dbReference type="Proteomes" id="UP000523007"/>
    </source>
</evidence>
<gene>
    <name evidence="1" type="ORF">F4561_004418</name>
</gene>
<reference evidence="1 2" key="1">
    <citation type="submission" date="2020-08" db="EMBL/GenBank/DDBJ databases">
        <title>Sequencing the genomes of 1000 actinobacteria strains.</title>
        <authorList>
            <person name="Klenk H.-P."/>
        </authorList>
    </citation>
    <scope>NUCLEOTIDE SEQUENCE [LARGE SCALE GENOMIC DNA]</scope>
    <source>
        <strain evidence="1 2">DSM 102030</strain>
    </source>
</reference>
<evidence type="ECO:0000313" key="1">
    <source>
        <dbReference type="EMBL" id="MBB4933598.1"/>
    </source>
</evidence>
<dbReference type="EMBL" id="JACHJT010000001">
    <property type="protein sequence ID" value="MBB4933598.1"/>
    <property type="molecule type" value="Genomic_DNA"/>
</dbReference>
<name>A0A7W7W4H7_9ACTN</name>
<sequence length="188" mass="21768">MNEIEFVSLPDRETERVGVVDPRMLAMRIDGVDLRWRLAAATWSLWRREWEEEGEFDGEDPEEVEAELREYVLGRGHPLPEDEVGWPSRHFLGEWHGWPGATMRTGERLDLAGYGDTWGVPVLGCDCGIWECFPLCVRIEVGLETVTWRDFRYPTRSSWGALPMGPFRADRAAYERSLRSPERLSTQQ</sequence>
<protein>
    <submittedName>
        <fullName evidence="1">Uncharacterized protein</fullName>
    </submittedName>
</protein>
<dbReference type="AlphaFoldDB" id="A0A7W7W4H7"/>